<dbReference type="OMA" id="WERTIEC"/>
<reference evidence="2 3" key="1">
    <citation type="journal article" date="2018" name="Cell">
        <title>The Chara Genome: Secondary Complexity and Implications for Plant Terrestrialization.</title>
        <authorList>
            <person name="Nishiyama T."/>
            <person name="Sakayama H."/>
            <person name="Vries J.D."/>
            <person name="Buschmann H."/>
            <person name="Saint-Marcoux D."/>
            <person name="Ullrich K.K."/>
            <person name="Haas F.B."/>
            <person name="Vanderstraeten L."/>
            <person name="Becker D."/>
            <person name="Lang D."/>
            <person name="Vosolsobe S."/>
            <person name="Rombauts S."/>
            <person name="Wilhelmsson P.K.I."/>
            <person name="Janitza P."/>
            <person name="Kern R."/>
            <person name="Heyl A."/>
            <person name="Rumpler F."/>
            <person name="Villalobos L.I.A.C."/>
            <person name="Clay J.M."/>
            <person name="Skokan R."/>
            <person name="Toyoda A."/>
            <person name="Suzuki Y."/>
            <person name="Kagoshima H."/>
            <person name="Schijlen E."/>
            <person name="Tajeshwar N."/>
            <person name="Catarino B."/>
            <person name="Hetherington A.J."/>
            <person name="Saltykova A."/>
            <person name="Bonnot C."/>
            <person name="Breuninger H."/>
            <person name="Symeonidi A."/>
            <person name="Radhakrishnan G.V."/>
            <person name="Van Nieuwerburgh F."/>
            <person name="Deforce D."/>
            <person name="Chang C."/>
            <person name="Karol K.G."/>
            <person name="Hedrich R."/>
            <person name="Ulvskov P."/>
            <person name="Glockner G."/>
            <person name="Delwiche C.F."/>
            <person name="Petrasek J."/>
            <person name="Van de Peer Y."/>
            <person name="Friml J."/>
            <person name="Beilby M."/>
            <person name="Dolan L."/>
            <person name="Kohara Y."/>
            <person name="Sugano S."/>
            <person name="Fujiyama A."/>
            <person name="Delaux P.-M."/>
            <person name="Quint M."/>
            <person name="TheiBen G."/>
            <person name="Hagemann M."/>
            <person name="Harholt J."/>
            <person name="Dunand C."/>
            <person name="Zachgo S."/>
            <person name="Langdale J."/>
            <person name="Maumus F."/>
            <person name="Straeten D.V.D."/>
            <person name="Gould S.B."/>
            <person name="Rensing S.A."/>
        </authorList>
    </citation>
    <scope>NUCLEOTIDE SEQUENCE [LARGE SCALE GENOMIC DNA]</scope>
    <source>
        <strain evidence="2 3">S276</strain>
    </source>
</reference>
<feature type="compositionally biased region" description="Basic and acidic residues" evidence="1">
    <location>
        <begin position="514"/>
        <end position="525"/>
    </location>
</feature>
<feature type="compositionally biased region" description="Basic and acidic residues" evidence="1">
    <location>
        <begin position="533"/>
        <end position="552"/>
    </location>
</feature>
<feature type="compositionally biased region" description="Pro residues" evidence="1">
    <location>
        <begin position="938"/>
        <end position="959"/>
    </location>
</feature>
<evidence type="ECO:0000256" key="1">
    <source>
        <dbReference type="SAM" id="MobiDB-lite"/>
    </source>
</evidence>
<proteinExistence type="predicted"/>
<feature type="compositionally biased region" description="Polar residues" evidence="1">
    <location>
        <begin position="276"/>
        <end position="287"/>
    </location>
</feature>
<feature type="region of interest" description="Disordered" evidence="1">
    <location>
        <begin position="1"/>
        <end position="25"/>
    </location>
</feature>
<feature type="region of interest" description="Disordered" evidence="1">
    <location>
        <begin position="371"/>
        <end position="407"/>
    </location>
</feature>
<sequence length="1011" mass="108221">MTVLTASQTPTSAHNSRALLSGKDTARRNKAQREVLLRDLGGRRTSVTRAVACPRKGGEDKLEALSHRESRVLQVVLDGIAEVEVIAMITLWRRQGTSVLRPILERAEEAREVAALLRGTAGATVERGTTLGSAVRGGGGVTRALRLGGGDGVKTGSHPLMVPGGLEMEDTQHPGVVARRRQGSPPAPVRARGSRVAPGWAQGSRVAPGWAQGGSTFASKMCPAKVMADSLADIIRSHILFTEHSLQDEAKPLYLKPEDEDRHMGEYDDDEELNEKISSGSDGTGTTPAPKRSMGGYSLGSAVGRRANDDSGEPGGIGADSRNGGIREASSQQGDSTEASPGTTTAESPAGSMEEGRKRMHNIENMTEEEIQQAEEDQRDFTADSDDEDSSGEEEEKEESGEEDMTLEQWVQTVEQLEWERTIECEIRLAHHKHLRNLKQATQVAEDITSENRFELLKREGEMNEFYAAQYARTARPIKNDIQIQNEEYAKIFQWPKTYQNKGSKAANRKRKAQREDENGSREEQSMGTQDQPMKDADKQQEEGEEYEKQELRRQTAMLEAQVNALKDENREFEEETISLQKIAEGRLKEIEAATRLEAKNVNRFKEDLARLLKVDISRIKVVNPRQAQRRLIMSASMSPKASSKKSFLPSGSGGNRGLTFLEAKNTSAVTQVTTSSTNDPPAAIDVLIVLAPTFEETNGTWPGPTIKPSPLPPPPPSPPVNASAEADVSFLNEDTGSAAPPPPPPPAGALFPGAVNLPIPTVGGAPNSSPFSPQASPLSPSPAPAQVVEAGGIVTLQSIANMFLNALETGEFSTATGMTLKVTDMKMITGDAAALGSPPSPMPPPTPPAPRPPPPRQTPVQFTVATPSTPPLVSQSPLPVTQSPPPASLPPPPASQASPPASRTPPPAFRTPPPASRLPPPSSQSPPPSSQSAPPIARVPPPSPVPVKPPQTPPPPPWTEDGSTPLAPEGELGIPLGGEEGPPFEEALPPPAEPHGMILVLCRLYPLLLA</sequence>
<feature type="region of interest" description="Disordered" evidence="1">
    <location>
        <begin position="699"/>
        <end position="785"/>
    </location>
</feature>
<evidence type="ECO:0000313" key="3">
    <source>
        <dbReference type="Proteomes" id="UP000265515"/>
    </source>
</evidence>
<feature type="compositionally biased region" description="Acidic residues" evidence="1">
    <location>
        <begin position="371"/>
        <end position="406"/>
    </location>
</feature>
<feature type="compositionally biased region" description="Low complexity" evidence="1">
    <location>
        <begin position="769"/>
        <end position="779"/>
    </location>
</feature>
<feature type="region of interest" description="Disordered" evidence="1">
    <location>
        <begin position="832"/>
        <end position="994"/>
    </location>
</feature>
<dbReference type="Gramene" id="GBG74448">
    <property type="protein sequence ID" value="GBG74448"/>
    <property type="gene ID" value="CBR_g18860"/>
</dbReference>
<feature type="compositionally biased region" description="Basic and acidic residues" evidence="1">
    <location>
        <begin position="252"/>
        <end position="266"/>
    </location>
</feature>
<gene>
    <name evidence="2" type="ORF">CBR_g18860</name>
</gene>
<feature type="compositionally biased region" description="Low complexity" evidence="1">
    <location>
        <begin position="966"/>
        <end position="975"/>
    </location>
</feature>
<organism evidence="2 3">
    <name type="scientific">Chara braunii</name>
    <name type="common">Braun's stonewort</name>
    <dbReference type="NCBI Taxonomy" id="69332"/>
    <lineage>
        <taxon>Eukaryota</taxon>
        <taxon>Viridiplantae</taxon>
        <taxon>Streptophyta</taxon>
        <taxon>Charophyceae</taxon>
        <taxon>Charales</taxon>
        <taxon>Characeae</taxon>
        <taxon>Chara</taxon>
    </lineage>
</organism>
<dbReference type="PANTHER" id="PTHR24216:SF65">
    <property type="entry name" value="PAXILLIN-LIKE PROTEIN 1"/>
    <property type="match status" value="1"/>
</dbReference>
<feature type="compositionally biased region" description="Pro residues" evidence="1">
    <location>
        <begin position="839"/>
        <end position="858"/>
    </location>
</feature>
<feature type="region of interest" description="Disordered" evidence="1">
    <location>
        <begin position="252"/>
        <end position="356"/>
    </location>
</feature>
<protein>
    <submittedName>
        <fullName evidence="2">Uncharacterized protein</fullName>
    </submittedName>
</protein>
<feature type="compositionally biased region" description="Pro residues" evidence="1">
    <location>
        <begin position="883"/>
        <end position="895"/>
    </location>
</feature>
<dbReference type="EMBL" id="BFEA01000203">
    <property type="protein sequence ID" value="GBG74448.1"/>
    <property type="molecule type" value="Genomic_DNA"/>
</dbReference>
<feature type="compositionally biased region" description="Pro residues" evidence="1">
    <location>
        <begin position="706"/>
        <end position="720"/>
    </location>
</feature>
<dbReference type="STRING" id="69332.A0A388KWR4"/>
<comment type="caution">
    <text evidence="2">The sequence shown here is derived from an EMBL/GenBank/DDBJ whole genome shotgun (WGS) entry which is preliminary data.</text>
</comment>
<feature type="compositionally biased region" description="Polar residues" evidence="1">
    <location>
        <begin position="861"/>
        <end position="882"/>
    </location>
</feature>
<feature type="compositionally biased region" description="Pro residues" evidence="1">
    <location>
        <begin position="903"/>
        <end position="930"/>
    </location>
</feature>
<feature type="compositionally biased region" description="Polar residues" evidence="1">
    <location>
        <begin position="1"/>
        <end position="15"/>
    </location>
</feature>
<dbReference type="PRINTS" id="PR01217">
    <property type="entry name" value="PRICHEXTENSN"/>
</dbReference>
<dbReference type="AlphaFoldDB" id="A0A388KWR4"/>
<feature type="region of interest" description="Disordered" evidence="1">
    <location>
        <begin position="500"/>
        <end position="552"/>
    </location>
</feature>
<evidence type="ECO:0000313" key="2">
    <source>
        <dbReference type="EMBL" id="GBG74448.1"/>
    </source>
</evidence>
<name>A0A388KWR4_CHABU</name>
<dbReference type="PANTHER" id="PTHR24216">
    <property type="entry name" value="PAXILLIN-RELATED"/>
    <property type="match status" value="1"/>
</dbReference>
<feature type="region of interest" description="Disordered" evidence="1">
    <location>
        <begin position="179"/>
        <end position="207"/>
    </location>
</feature>
<keyword evidence="3" id="KW-1185">Reference proteome</keyword>
<feature type="compositionally biased region" description="Polar residues" evidence="1">
    <location>
        <begin position="329"/>
        <end position="347"/>
    </location>
</feature>
<dbReference type="Proteomes" id="UP000265515">
    <property type="component" value="Unassembled WGS sequence"/>
</dbReference>
<accession>A0A388KWR4</accession>